<comment type="caution">
    <text evidence="1">The sequence shown here is derived from an EMBL/GenBank/DDBJ whole genome shotgun (WGS) entry which is preliminary data.</text>
</comment>
<organism evidence="1 2">
    <name type="scientific">Candidatus Thiomargarita nelsonii</name>
    <dbReference type="NCBI Taxonomy" id="1003181"/>
    <lineage>
        <taxon>Bacteria</taxon>
        <taxon>Pseudomonadati</taxon>
        <taxon>Pseudomonadota</taxon>
        <taxon>Gammaproteobacteria</taxon>
        <taxon>Thiotrichales</taxon>
        <taxon>Thiotrichaceae</taxon>
        <taxon>Thiomargarita</taxon>
    </lineage>
</organism>
<reference evidence="1 2" key="1">
    <citation type="journal article" date="2016" name="Front. Microbiol.">
        <title>Single-Cell (Meta-)Genomics of a Dimorphic Candidatus Thiomargarita nelsonii Reveals Genomic Plasticity.</title>
        <authorList>
            <person name="Flood B.E."/>
            <person name="Fliss P."/>
            <person name="Jones D.S."/>
            <person name="Dick G.J."/>
            <person name="Jain S."/>
            <person name="Kaster A.K."/>
            <person name="Winkel M."/>
            <person name="Mussmann M."/>
            <person name="Bailey J."/>
        </authorList>
    </citation>
    <scope>NUCLEOTIDE SEQUENCE [LARGE SCALE GENOMIC DNA]</scope>
    <source>
        <strain evidence="1">Hydrate Ridge</strain>
    </source>
</reference>
<protein>
    <submittedName>
        <fullName evidence="1">Uncharacterized protein</fullName>
    </submittedName>
</protein>
<gene>
    <name evidence="1" type="ORF">PN36_20025</name>
</gene>
<sequence length="156" mass="17159">MAFLLRKGTKKWWVLLLYPPDVVREYYSVHSAGGKLNQKFSGILCRVGRAKPTKSYRVGTRNMAQLDDLRANSLTEAGKDLWTTFVDEVNESLQPDLILVDAGTGLNQWGAFSLLRASDEAIVLGSVAFTGVLSPGNGFSRALSCPYIARLLSSQF</sequence>
<proteinExistence type="predicted"/>
<dbReference type="EMBL" id="JSZA02000084">
    <property type="protein sequence ID" value="KHD06232.1"/>
    <property type="molecule type" value="Genomic_DNA"/>
</dbReference>
<accession>A0A0A6P744</accession>
<dbReference type="AlphaFoldDB" id="A0A0A6P744"/>
<evidence type="ECO:0000313" key="1">
    <source>
        <dbReference type="EMBL" id="KHD06232.1"/>
    </source>
</evidence>
<evidence type="ECO:0000313" key="2">
    <source>
        <dbReference type="Proteomes" id="UP000030428"/>
    </source>
</evidence>
<keyword evidence="2" id="KW-1185">Reference proteome</keyword>
<dbReference type="Proteomes" id="UP000030428">
    <property type="component" value="Unassembled WGS sequence"/>
</dbReference>
<name>A0A0A6P744_9GAMM</name>